<dbReference type="InParanoid" id="E4ZPK9"/>
<feature type="transmembrane region" description="Helical" evidence="1">
    <location>
        <begin position="50"/>
        <end position="74"/>
    </location>
</feature>
<protein>
    <submittedName>
        <fullName evidence="2">Predicted protein</fullName>
    </submittedName>
</protein>
<dbReference type="EMBL" id="FP929105">
    <property type="protein sequence ID" value="CBX93234.1"/>
    <property type="molecule type" value="Genomic_DNA"/>
</dbReference>
<name>E4ZPK9_LEPMJ</name>
<keyword evidence="3" id="KW-1185">Reference proteome</keyword>
<dbReference type="AlphaFoldDB" id="E4ZPK9"/>
<dbReference type="VEuPathDB" id="FungiDB:LEMA_P041350.1"/>
<dbReference type="Proteomes" id="UP000002668">
    <property type="component" value="Genome"/>
</dbReference>
<keyword evidence="1" id="KW-0472">Membrane</keyword>
<reference evidence="3" key="1">
    <citation type="journal article" date="2011" name="Nat. Commun.">
        <title>Effector diversification within compartments of the Leptosphaeria maculans genome affected by Repeat-Induced Point mutations.</title>
        <authorList>
            <person name="Rouxel T."/>
            <person name="Grandaubert J."/>
            <person name="Hane J.K."/>
            <person name="Hoede C."/>
            <person name="van de Wouw A.P."/>
            <person name="Couloux A."/>
            <person name="Dominguez V."/>
            <person name="Anthouard V."/>
            <person name="Bally P."/>
            <person name="Bourras S."/>
            <person name="Cozijnsen A.J."/>
            <person name="Ciuffetti L.M."/>
            <person name="Degrave A."/>
            <person name="Dilmaghani A."/>
            <person name="Duret L."/>
            <person name="Fudal I."/>
            <person name="Goodwin S.B."/>
            <person name="Gout L."/>
            <person name="Glaser N."/>
            <person name="Linglin J."/>
            <person name="Kema G.H.J."/>
            <person name="Lapalu N."/>
            <person name="Lawrence C.B."/>
            <person name="May K."/>
            <person name="Meyer M."/>
            <person name="Ollivier B."/>
            <person name="Poulain J."/>
            <person name="Schoch C.L."/>
            <person name="Simon A."/>
            <person name="Spatafora J.W."/>
            <person name="Stachowiak A."/>
            <person name="Turgeon B.G."/>
            <person name="Tyler B.M."/>
            <person name="Vincent D."/>
            <person name="Weissenbach J."/>
            <person name="Amselem J."/>
            <person name="Quesneville H."/>
            <person name="Oliver R.P."/>
            <person name="Wincker P."/>
            <person name="Balesdent M.-H."/>
            <person name="Howlett B.J."/>
        </authorList>
    </citation>
    <scope>NUCLEOTIDE SEQUENCE [LARGE SCALE GENOMIC DNA]</scope>
    <source>
        <strain evidence="3">JN3 / isolate v23.1.3 / race Av1-4-5-6-7-8</strain>
    </source>
</reference>
<evidence type="ECO:0000256" key="1">
    <source>
        <dbReference type="SAM" id="Phobius"/>
    </source>
</evidence>
<gene>
    <name evidence="2" type="ORF">LEMA_P041350.1</name>
</gene>
<accession>E4ZPK9</accession>
<keyword evidence="1" id="KW-0812">Transmembrane</keyword>
<evidence type="ECO:0000313" key="3">
    <source>
        <dbReference type="Proteomes" id="UP000002668"/>
    </source>
</evidence>
<organism evidence="3">
    <name type="scientific">Leptosphaeria maculans (strain JN3 / isolate v23.1.3 / race Av1-4-5-6-7-8)</name>
    <name type="common">Blackleg fungus</name>
    <name type="synonym">Phoma lingam</name>
    <dbReference type="NCBI Taxonomy" id="985895"/>
    <lineage>
        <taxon>Eukaryota</taxon>
        <taxon>Fungi</taxon>
        <taxon>Dikarya</taxon>
        <taxon>Ascomycota</taxon>
        <taxon>Pezizomycotina</taxon>
        <taxon>Dothideomycetes</taxon>
        <taxon>Pleosporomycetidae</taxon>
        <taxon>Pleosporales</taxon>
        <taxon>Pleosporineae</taxon>
        <taxon>Leptosphaeriaceae</taxon>
        <taxon>Plenodomus</taxon>
        <taxon>Plenodomus lingam/Leptosphaeria maculans species complex</taxon>
    </lineage>
</organism>
<evidence type="ECO:0000313" key="2">
    <source>
        <dbReference type="EMBL" id="CBX93234.1"/>
    </source>
</evidence>
<keyword evidence="1" id="KW-1133">Transmembrane helix</keyword>
<sequence>MPYPTSIYTHGDAAQTNSRLHMPTLQQTPQYISGKAAVSYTILPRHRSRVAVDIAVAVAITVRIAVAIAITLAAPATAPYTIQTLRYGTPPRTYANKNKTFPYSVTLTPGPEDQSTKKTQKGAKPTMYIQHTHTCTYTAPNKFHHPPPPNCNDDHDRPRHRGSFRSCTKLPTPAFRTSCACRAAHFAREPERNWVLYLGGESTVDIEQSLPLGRK</sequence>
<proteinExistence type="predicted"/>
<dbReference type="HOGENOM" id="CLU_1283446_0_0_1"/>